<organism evidence="1 2">
    <name type="scientific">Peronospora effusa</name>
    <dbReference type="NCBI Taxonomy" id="542832"/>
    <lineage>
        <taxon>Eukaryota</taxon>
        <taxon>Sar</taxon>
        <taxon>Stramenopiles</taxon>
        <taxon>Oomycota</taxon>
        <taxon>Peronosporomycetes</taxon>
        <taxon>Peronosporales</taxon>
        <taxon>Peronosporaceae</taxon>
        <taxon>Peronospora</taxon>
    </lineage>
</organism>
<comment type="caution">
    <text evidence="1">The sequence shown here is derived from an EMBL/GenBank/DDBJ whole genome shotgun (WGS) entry which is preliminary data.</text>
</comment>
<evidence type="ECO:0000313" key="2">
    <source>
        <dbReference type="Proteomes" id="UP000282087"/>
    </source>
</evidence>
<proteinExistence type="predicted"/>
<name>A0A3M6VP14_9STRA</name>
<reference evidence="1 2" key="1">
    <citation type="submission" date="2018-06" db="EMBL/GenBank/DDBJ databases">
        <title>Comparative genomics of downy mildews reveals potential adaptations to biotrophy.</title>
        <authorList>
            <person name="Fletcher K."/>
            <person name="Klosterman S.J."/>
            <person name="Derevnina L."/>
            <person name="Martin F."/>
            <person name="Koike S."/>
            <person name="Reyes Chin-Wo S."/>
            <person name="Mou B."/>
            <person name="Michelmore R."/>
        </authorList>
    </citation>
    <scope>NUCLEOTIDE SEQUENCE [LARGE SCALE GENOMIC DNA]</scope>
    <source>
        <strain evidence="1 2">R14</strain>
    </source>
</reference>
<dbReference type="Proteomes" id="UP000282087">
    <property type="component" value="Unassembled WGS sequence"/>
</dbReference>
<evidence type="ECO:0000313" key="1">
    <source>
        <dbReference type="EMBL" id="RMX68479.1"/>
    </source>
</evidence>
<dbReference type="AlphaFoldDB" id="A0A3M6VP14"/>
<keyword evidence="2" id="KW-1185">Reference proteome</keyword>
<dbReference type="EMBL" id="QLLG01000068">
    <property type="protein sequence ID" value="RMX68479.1"/>
    <property type="molecule type" value="Genomic_DNA"/>
</dbReference>
<sequence length="63" mass="7047">MTSVYLQNLIGSAKSMGLYVVQYSVKAFEQLKKIKSLHKLLILFSSVHAKLGYGSRDDNLTGR</sequence>
<protein>
    <submittedName>
        <fullName evidence="1">Uncharacterized protein</fullName>
    </submittedName>
</protein>
<accession>A0A3M6VP14</accession>
<gene>
    <name evidence="1" type="ORF">DD238_004501</name>
</gene>